<proteinExistence type="predicted"/>
<reference evidence="3 4" key="1">
    <citation type="journal article" date="2017" name="Genome Announc.">
        <title>Genome sequence of the saprophytic ascomycete Epicoccum nigrum ICMP 19927 strain isolated from New Zealand.</title>
        <authorList>
            <person name="Fokin M."/>
            <person name="Fleetwood D."/>
            <person name="Weir B.S."/>
            <person name="Villas-Boas S.G."/>
        </authorList>
    </citation>
    <scope>NUCLEOTIDE SEQUENCE [LARGE SCALE GENOMIC DNA]</scope>
    <source>
        <strain evidence="3 4">ICMP 19927</strain>
    </source>
</reference>
<organism evidence="3 4">
    <name type="scientific">Epicoccum nigrum</name>
    <name type="common">Soil fungus</name>
    <name type="synonym">Epicoccum purpurascens</name>
    <dbReference type="NCBI Taxonomy" id="105696"/>
    <lineage>
        <taxon>Eukaryota</taxon>
        <taxon>Fungi</taxon>
        <taxon>Dikarya</taxon>
        <taxon>Ascomycota</taxon>
        <taxon>Pezizomycotina</taxon>
        <taxon>Dothideomycetes</taxon>
        <taxon>Pleosporomycetidae</taxon>
        <taxon>Pleosporales</taxon>
        <taxon>Pleosporineae</taxon>
        <taxon>Didymellaceae</taxon>
        <taxon>Epicoccum</taxon>
    </lineage>
</organism>
<dbReference type="AlphaFoldDB" id="A0A1Y2LKE6"/>
<sequence length="176" mass="19674">MDAALVDFLAVARLAWWPISRCIFAVRVVLSLLLNIINRLLSPFWIVGSFLLLPFTHLAKGLFHVVTFPLQAKWLERIETLYIYLGIAALIGCLAGAVLHFIFNLLSSSISNQPTPKPKPRETRTTAEFRSQQRGKREERLSGHSGPSRVIVARPPASKRSGLLSQSIVEEEDSDI</sequence>
<dbReference type="OMA" id="HLARLTW"/>
<keyword evidence="4" id="KW-1185">Reference proteome</keyword>
<evidence type="ECO:0000313" key="3">
    <source>
        <dbReference type="EMBL" id="OSS43667.1"/>
    </source>
</evidence>
<name>A0A1Y2LKE6_EPING</name>
<dbReference type="InParanoid" id="A0A1Y2LKE6"/>
<evidence type="ECO:0000313" key="4">
    <source>
        <dbReference type="Proteomes" id="UP000193240"/>
    </source>
</evidence>
<dbReference type="Proteomes" id="UP000193240">
    <property type="component" value="Unassembled WGS sequence"/>
</dbReference>
<dbReference type="EMBL" id="KZ107862">
    <property type="protein sequence ID" value="OSS43667.1"/>
    <property type="molecule type" value="Genomic_DNA"/>
</dbReference>
<accession>A0A1Y2LKE6</accession>
<feature type="transmembrane region" description="Helical" evidence="2">
    <location>
        <begin position="44"/>
        <end position="63"/>
    </location>
</feature>
<protein>
    <submittedName>
        <fullName evidence="3">Uncharacterized protein</fullName>
    </submittedName>
</protein>
<gene>
    <name evidence="3" type="ORF">B5807_11561</name>
</gene>
<feature type="transmembrane region" description="Helical" evidence="2">
    <location>
        <begin position="15"/>
        <end position="37"/>
    </location>
</feature>
<feature type="transmembrane region" description="Helical" evidence="2">
    <location>
        <begin position="83"/>
        <end position="106"/>
    </location>
</feature>
<keyword evidence="2" id="KW-0472">Membrane</keyword>
<evidence type="ECO:0000256" key="1">
    <source>
        <dbReference type="SAM" id="MobiDB-lite"/>
    </source>
</evidence>
<evidence type="ECO:0000256" key="2">
    <source>
        <dbReference type="SAM" id="Phobius"/>
    </source>
</evidence>
<feature type="region of interest" description="Disordered" evidence="1">
    <location>
        <begin position="112"/>
        <end position="176"/>
    </location>
</feature>
<keyword evidence="2" id="KW-1133">Transmembrane helix</keyword>
<keyword evidence="2" id="KW-0812">Transmembrane</keyword>